<reference evidence="1 3" key="1">
    <citation type="submission" date="2018-06" db="EMBL/GenBank/DDBJ databases">
        <title>Whole genome sequencing of Candida tropicalis (genome annotated by CSBL at Korea University).</title>
        <authorList>
            <person name="Ahn J."/>
        </authorList>
    </citation>
    <scope>NUCLEOTIDE SEQUENCE [LARGE SCALE GENOMIC DNA]</scope>
    <source>
        <strain evidence="1 3">ATCC 20962</strain>
    </source>
</reference>
<dbReference type="AlphaFoldDB" id="A0A367XPT8"/>
<organism evidence="1 3">
    <name type="scientific">Candida viswanathii</name>
    <dbReference type="NCBI Taxonomy" id="5486"/>
    <lineage>
        <taxon>Eukaryota</taxon>
        <taxon>Fungi</taxon>
        <taxon>Dikarya</taxon>
        <taxon>Ascomycota</taxon>
        <taxon>Saccharomycotina</taxon>
        <taxon>Pichiomycetes</taxon>
        <taxon>Debaryomycetaceae</taxon>
        <taxon>Candida/Lodderomyces clade</taxon>
        <taxon>Candida</taxon>
    </lineage>
</organism>
<name>A0A367XPT8_9ASCO</name>
<dbReference type="EMBL" id="QLNQ01000029">
    <property type="protein sequence ID" value="RCK55637.1"/>
    <property type="molecule type" value="Genomic_DNA"/>
</dbReference>
<comment type="caution">
    <text evidence="1">The sequence shown here is derived from an EMBL/GenBank/DDBJ whole genome shotgun (WGS) entry which is preliminary data.</text>
</comment>
<evidence type="ECO:0000313" key="2">
    <source>
        <dbReference type="EMBL" id="RCK60535.1"/>
    </source>
</evidence>
<sequence length="498" mass="57024">MNSNLITISECCKYIARINNNVLEIIEAISSTIHRSYDLQAIIANYLQIKSRYAPVFTQLQWEKVIPGSESAKIGIVVDNIPLLIVFDFRNTETEPIFIREPRQDGIESFEWIPPVSPEKEIGAYTNSRQLIVYSKLSLNAKVYSLDCTHVLFTIYKPITSLIIRPQHDNRFWSIFANTLEYNVPPVLYHFYNEGSVSVLIKHIRLPQGMDTTPSIEWSPSGTWLQIFNDTEHMFGYHLIVYSLLGQIDGNKTYPLIDVECMTDGVTTSEDGGVVLGISHFESNWLRLGSNKEVIAMTSVEENCLEIQFVSMNLLRIEKVVKLKLEDKQGWRQISSGFTFRSVVVPEDNWVVTQSLVDKQNLYFCFNRSYVLHFKIDIFHEEITVRLHSLIETMSKVTELEVWNGHLLVSTEEEIIMAKDDASRPKTVFKTRGTIKLFKLSDNTAVVTLNTTQGASWQVVSLQDTKPSPIKRKHLGNTSITLDEVTDTFVNKKRNKTK</sequence>
<dbReference type="EMBL" id="QLNQ01000026">
    <property type="protein sequence ID" value="RCK60535.1"/>
    <property type="molecule type" value="Genomic_DNA"/>
</dbReference>
<dbReference type="STRING" id="5486.A0A367XPT8"/>
<protein>
    <submittedName>
        <fullName evidence="1">Uncharacterized protein</fullName>
    </submittedName>
</protein>
<dbReference type="Proteomes" id="UP000253472">
    <property type="component" value="Unassembled WGS sequence"/>
</dbReference>
<accession>A0A367XPT8</accession>
<proteinExistence type="predicted"/>
<dbReference type="OrthoDB" id="4020988at2759"/>
<evidence type="ECO:0000313" key="1">
    <source>
        <dbReference type="EMBL" id="RCK55637.1"/>
    </source>
</evidence>
<evidence type="ECO:0000313" key="3">
    <source>
        <dbReference type="Proteomes" id="UP000253472"/>
    </source>
</evidence>
<keyword evidence="3" id="KW-1185">Reference proteome</keyword>
<gene>
    <name evidence="1" type="ORF">Cantr_05003</name>
    <name evidence="2" type="ORF">Cantr_08643</name>
</gene>